<reference evidence="3" key="1">
    <citation type="submission" date="2017-11" db="EMBL/GenBank/DDBJ databases">
        <title>Complete genome sequence of Moraxella osloensis NP7 isolated from human skin.</title>
        <authorList>
            <person name="Lee K."/>
            <person name="Lim J.Y."/>
            <person name="Hwang I."/>
        </authorList>
    </citation>
    <scope>NUCLEOTIDE SEQUENCE [LARGE SCALE GENOMIC DNA]</scope>
    <source>
        <strain evidence="3">NP7</strain>
    </source>
</reference>
<name>A0A2D2LW03_FAUOS</name>
<accession>A0A2D2LW03</accession>
<evidence type="ECO:0000256" key="1">
    <source>
        <dbReference type="SAM" id="SignalP"/>
    </source>
</evidence>
<dbReference type="AlphaFoldDB" id="A0A2D2LW03"/>
<dbReference type="RefSeq" id="WP_145958790.1">
    <property type="nucleotide sequence ID" value="NZ_CP024443.1"/>
</dbReference>
<dbReference type="EMBL" id="CP024443">
    <property type="protein sequence ID" value="ATR79215.1"/>
    <property type="molecule type" value="Genomic_DNA"/>
</dbReference>
<dbReference type="STRING" id="34062.AXE82_04235"/>
<keyword evidence="1" id="KW-0732">Signal</keyword>
<organism evidence="2 3">
    <name type="scientific">Faucicola osloensis</name>
    <name type="common">Moraxella osloensis</name>
    <dbReference type="NCBI Taxonomy" id="34062"/>
    <lineage>
        <taxon>Bacteria</taxon>
        <taxon>Pseudomonadati</taxon>
        <taxon>Pseudomonadota</taxon>
        <taxon>Gammaproteobacteria</taxon>
        <taxon>Moraxellales</taxon>
        <taxon>Moraxellaceae</taxon>
        <taxon>Faucicola</taxon>
    </lineage>
</organism>
<sequence>MKTICFAILSVSLISRAEACMPPIPADVLVGRIASIEKGGELQRESQAKQGFGLKFTDYHWAFRTWRQRLILPSAQRFEGVFAINSLKPNDIVVALASYYDGGKPHNYRIDSVAKLTCQNNKLILQKPLVIPVSWNRQQQRCGIGQNYAGILDGFIDNNQAYYLAKLQQKYPTCAALEKAFATVK</sequence>
<gene>
    <name evidence="2" type="ORF">NP7_08135</name>
</gene>
<dbReference type="Proteomes" id="UP000229340">
    <property type="component" value="Chromosome"/>
</dbReference>
<protein>
    <submittedName>
        <fullName evidence="2">Uncharacterized protein</fullName>
    </submittedName>
</protein>
<feature type="chain" id="PRO_5013695989" evidence="1">
    <location>
        <begin position="18"/>
        <end position="185"/>
    </location>
</feature>
<proteinExistence type="predicted"/>
<evidence type="ECO:0000313" key="3">
    <source>
        <dbReference type="Proteomes" id="UP000229340"/>
    </source>
</evidence>
<evidence type="ECO:0000313" key="2">
    <source>
        <dbReference type="EMBL" id="ATR79215.1"/>
    </source>
</evidence>
<feature type="signal peptide" evidence="1">
    <location>
        <begin position="1"/>
        <end position="17"/>
    </location>
</feature>